<evidence type="ECO:0000256" key="2">
    <source>
        <dbReference type="SAM" id="SignalP"/>
    </source>
</evidence>
<feature type="signal peptide" evidence="2">
    <location>
        <begin position="1"/>
        <end position="18"/>
    </location>
</feature>
<dbReference type="PANTHER" id="PTHR44103:SF1">
    <property type="entry name" value="PROPROTEIN CONVERTASE P"/>
    <property type="match status" value="1"/>
</dbReference>
<dbReference type="STRING" id="536979.SAMN04488055_0583"/>
<dbReference type="SUPFAM" id="SSF69318">
    <property type="entry name" value="Integrin alpha N-terminal domain"/>
    <property type="match status" value="1"/>
</dbReference>
<dbReference type="EMBL" id="FSRA01000001">
    <property type="protein sequence ID" value="SIN68204.1"/>
    <property type="molecule type" value="Genomic_DNA"/>
</dbReference>
<reference evidence="3 4" key="1">
    <citation type="submission" date="2016-11" db="EMBL/GenBank/DDBJ databases">
        <authorList>
            <person name="Jaros S."/>
            <person name="Januszkiewicz K."/>
            <person name="Wedrychowicz H."/>
        </authorList>
    </citation>
    <scope>NUCLEOTIDE SEQUENCE [LARGE SCALE GENOMIC DNA]</scope>
    <source>
        <strain evidence="3 4">DSM 24787</strain>
    </source>
</reference>
<dbReference type="Proteomes" id="UP000185003">
    <property type="component" value="Unassembled WGS sequence"/>
</dbReference>
<evidence type="ECO:0000256" key="1">
    <source>
        <dbReference type="ARBA" id="ARBA00022729"/>
    </source>
</evidence>
<evidence type="ECO:0000313" key="3">
    <source>
        <dbReference type="EMBL" id="SIN68204.1"/>
    </source>
</evidence>
<dbReference type="InterPro" id="IPR028994">
    <property type="entry name" value="Integrin_alpha_N"/>
</dbReference>
<sequence length="373" mass="41659">MMKQYVLPLLLVSNIATAQFNKQVITREFISEGVAVGDINKDGRKDIIAGAYWFAAPDWKRHALAKADTFSVSNGYSNSFLNFGMDVNQDGWTDLVRIDFPGKAAVWHENPRNKPGHWKTHPVYKSVGNESPLMTDVDGDGRLDLLCNDPQEKKVIWLRSPDKGDTAWQRFVIAEGNVRGAEMFTHGLGFGDINGDGHKDVLIREGWWENPGNPRQNNWTFHAADLGADCSQMYVLDVNKDGLPDVISASAHNYGIWWHEQMSDGSWKHHEIHRSFSQTHGIALADINGDGYPDLVTGKRYFAHNGGDPGAYEPAVLYWFEFRPGSTPAWIPHQVDNDSGVGLHVVVEDMNGDGKPDIVVGNKKGVHLFLQKK</sequence>
<accession>A0A1N6DC22</accession>
<feature type="chain" id="PRO_5013088229" evidence="2">
    <location>
        <begin position="19"/>
        <end position="373"/>
    </location>
</feature>
<dbReference type="RefSeq" id="WP_143197314.1">
    <property type="nucleotide sequence ID" value="NZ_FSRA01000001.1"/>
</dbReference>
<dbReference type="AlphaFoldDB" id="A0A1N6DC22"/>
<name>A0A1N6DC22_9BACT</name>
<gene>
    <name evidence="3" type="ORF">SAMN04488055_0583</name>
</gene>
<organism evidence="3 4">
    <name type="scientific">Chitinophaga niabensis</name>
    <dbReference type="NCBI Taxonomy" id="536979"/>
    <lineage>
        <taxon>Bacteria</taxon>
        <taxon>Pseudomonadati</taxon>
        <taxon>Bacteroidota</taxon>
        <taxon>Chitinophagia</taxon>
        <taxon>Chitinophagales</taxon>
        <taxon>Chitinophagaceae</taxon>
        <taxon>Chitinophaga</taxon>
    </lineage>
</organism>
<protein>
    <submittedName>
        <fullName evidence="3">Repeat domain-containing protein</fullName>
    </submittedName>
</protein>
<dbReference type="PANTHER" id="PTHR44103">
    <property type="entry name" value="PROPROTEIN CONVERTASE P"/>
    <property type="match status" value="1"/>
</dbReference>
<dbReference type="Gene3D" id="2.130.10.130">
    <property type="entry name" value="Integrin alpha, N-terminal"/>
    <property type="match status" value="2"/>
</dbReference>
<dbReference type="Pfam" id="PF13517">
    <property type="entry name" value="FG-GAP_3"/>
    <property type="match status" value="2"/>
</dbReference>
<dbReference type="Pfam" id="PF01839">
    <property type="entry name" value="FG-GAP"/>
    <property type="match status" value="1"/>
</dbReference>
<dbReference type="InterPro" id="IPR013517">
    <property type="entry name" value="FG-GAP"/>
</dbReference>
<evidence type="ECO:0000313" key="4">
    <source>
        <dbReference type="Proteomes" id="UP000185003"/>
    </source>
</evidence>
<keyword evidence="4" id="KW-1185">Reference proteome</keyword>
<dbReference type="OrthoDB" id="9816120at2"/>
<keyword evidence="1 2" id="KW-0732">Signal</keyword>
<proteinExistence type="predicted"/>